<accession>A0A1M5Y7H5</accession>
<evidence type="ECO:0000313" key="2">
    <source>
        <dbReference type="Proteomes" id="UP000184447"/>
    </source>
</evidence>
<proteinExistence type="predicted"/>
<keyword evidence="2" id="KW-1185">Reference proteome</keyword>
<dbReference type="Proteomes" id="UP000184447">
    <property type="component" value="Unassembled WGS sequence"/>
</dbReference>
<sequence>MEITFKYSGDFCELAYDDLDIVNGGSVPIGGPSIFQYYLMTNKISWDKLSWADFKKYEQLGYF</sequence>
<evidence type="ECO:0000313" key="1">
    <source>
        <dbReference type="EMBL" id="SHI07926.1"/>
    </source>
</evidence>
<gene>
    <name evidence="1" type="ORF">SAMN02745207_04257</name>
</gene>
<dbReference type="RefSeq" id="WP_073341015.1">
    <property type="nucleotide sequence ID" value="NZ_FQXM01000064.1"/>
</dbReference>
<protein>
    <submittedName>
        <fullName evidence="1">Uncharacterized protein</fullName>
    </submittedName>
</protein>
<reference evidence="1 2" key="1">
    <citation type="submission" date="2016-11" db="EMBL/GenBank/DDBJ databases">
        <authorList>
            <person name="Jaros S."/>
            <person name="Januszkiewicz K."/>
            <person name="Wedrychowicz H."/>
        </authorList>
    </citation>
    <scope>NUCLEOTIDE SEQUENCE [LARGE SCALE GENOMIC DNA]</scope>
    <source>
        <strain evidence="1 2">DSM 8605</strain>
    </source>
</reference>
<name>A0A1M5Y7H5_9CLOT</name>
<dbReference type="AlphaFoldDB" id="A0A1M5Y7H5"/>
<organism evidence="1 2">
    <name type="scientific">Clostridium grantii DSM 8605</name>
    <dbReference type="NCBI Taxonomy" id="1121316"/>
    <lineage>
        <taxon>Bacteria</taxon>
        <taxon>Bacillati</taxon>
        <taxon>Bacillota</taxon>
        <taxon>Clostridia</taxon>
        <taxon>Eubacteriales</taxon>
        <taxon>Clostridiaceae</taxon>
        <taxon>Clostridium</taxon>
    </lineage>
</organism>
<dbReference type="EMBL" id="FQXM01000064">
    <property type="protein sequence ID" value="SHI07926.1"/>
    <property type="molecule type" value="Genomic_DNA"/>
</dbReference>